<dbReference type="SUPFAM" id="SSF54593">
    <property type="entry name" value="Glyoxalase/Bleomycin resistance protein/Dihydroxybiphenyl dioxygenase"/>
    <property type="match status" value="1"/>
</dbReference>
<dbReference type="InterPro" id="IPR029068">
    <property type="entry name" value="Glyas_Bleomycin-R_OHBP_Dase"/>
</dbReference>
<dbReference type="PANTHER" id="PTHR33990:SF4">
    <property type="entry name" value="PHNB-LIKE DOMAIN-CONTAINING PROTEIN"/>
    <property type="match status" value="1"/>
</dbReference>
<sequence>MTETARAFLMFVGDAEKALSLYEKTFASAEIVSVERYGDENEAMKGQIKFAEMLLGGQRFILNDTPPVHDFTFTPSMSIFVDVETEVALDSAFAALSADGKVMMPPDNYGFSEKFAWVSDRFGVSWQINLPAS</sequence>
<comment type="caution">
    <text evidence="2">The sequence shown here is derived from an EMBL/GenBank/DDBJ whole genome shotgun (WGS) entry which is preliminary data.</text>
</comment>
<dbReference type="Pfam" id="PF06983">
    <property type="entry name" value="3-dmu-9_3-mt"/>
    <property type="match status" value="1"/>
</dbReference>
<organism evidence="2 3">
    <name type="scientific">Hyphococcus aureus</name>
    <dbReference type="NCBI Taxonomy" id="2666033"/>
    <lineage>
        <taxon>Bacteria</taxon>
        <taxon>Pseudomonadati</taxon>
        <taxon>Pseudomonadota</taxon>
        <taxon>Alphaproteobacteria</taxon>
        <taxon>Parvularculales</taxon>
        <taxon>Parvularculaceae</taxon>
        <taxon>Hyphococcus</taxon>
    </lineage>
</organism>
<reference evidence="2 3" key="1">
    <citation type="submission" date="2024-09" db="EMBL/GenBank/DDBJ databases">
        <authorList>
            <person name="Zhang Z.-H."/>
        </authorList>
    </citation>
    <scope>NUCLEOTIDE SEQUENCE [LARGE SCALE GENOMIC DNA]</scope>
    <source>
        <strain evidence="2 3">HHTR114</strain>
    </source>
</reference>
<dbReference type="EMBL" id="JBHPON010000001">
    <property type="protein sequence ID" value="MFC6034995.1"/>
    <property type="molecule type" value="Genomic_DNA"/>
</dbReference>
<evidence type="ECO:0000313" key="3">
    <source>
        <dbReference type="Proteomes" id="UP001596116"/>
    </source>
</evidence>
<accession>A0ABW1KUK5</accession>
<dbReference type="PIRSF" id="PIRSF021700">
    <property type="entry name" value="3_dmu_93_MTrfase"/>
    <property type="match status" value="1"/>
</dbReference>
<dbReference type="PANTHER" id="PTHR33990">
    <property type="entry name" value="PROTEIN YJDN-RELATED"/>
    <property type="match status" value="1"/>
</dbReference>
<name>A0ABW1KUK5_9PROT</name>
<keyword evidence="3" id="KW-1185">Reference proteome</keyword>
<proteinExistence type="predicted"/>
<dbReference type="CDD" id="cd06588">
    <property type="entry name" value="PhnB_like"/>
    <property type="match status" value="1"/>
</dbReference>
<dbReference type="RefSeq" id="WP_379879672.1">
    <property type="nucleotide sequence ID" value="NZ_JBHPON010000001.1"/>
</dbReference>
<dbReference type="InterPro" id="IPR028973">
    <property type="entry name" value="PhnB-like"/>
</dbReference>
<dbReference type="Proteomes" id="UP001596116">
    <property type="component" value="Unassembled WGS sequence"/>
</dbReference>
<protein>
    <submittedName>
        <fullName evidence="2">VOC family protein</fullName>
    </submittedName>
</protein>
<dbReference type="Gene3D" id="3.30.720.110">
    <property type="match status" value="1"/>
</dbReference>
<evidence type="ECO:0000259" key="1">
    <source>
        <dbReference type="Pfam" id="PF06983"/>
    </source>
</evidence>
<evidence type="ECO:0000313" key="2">
    <source>
        <dbReference type="EMBL" id="MFC6034995.1"/>
    </source>
</evidence>
<dbReference type="InterPro" id="IPR009725">
    <property type="entry name" value="3_dmu_93_MTrfase"/>
</dbReference>
<dbReference type="Gene3D" id="3.30.720.100">
    <property type="match status" value="1"/>
</dbReference>
<gene>
    <name evidence="2" type="ORF">ACFMB1_05535</name>
</gene>
<feature type="domain" description="PhnB-like" evidence="1">
    <location>
        <begin position="7"/>
        <end position="128"/>
    </location>
</feature>